<evidence type="ECO:0000256" key="1">
    <source>
        <dbReference type="SAM" id="MobiDB-lite"/>
    </source>
</evidence>
<dbReference type="AlphaFoldDB" id="W9YP09"/>
<feature type="signal peptide" evidence="2">
    <location>
        <begin position="1"/>
        <end position="18"/>
    </location>
</feature>
<gene>
    <name evidence="3" type="ORF">A1O1_04492</name>
</gene>
<name>W9YP09_9EURO</name>
<proteinExistence type="predicted"/>
<evidence type="ECO:0000313" key="3">
    <source>
        <dbReference type="EMBL" id="EXJ91380.1"/>
    </source>
</evidence>
<dbReference type="EMBL" id="AMWN01000003">
    <property type="protein sequence ID" value="EXJ91380.1"/>
    <property type="molecule type" value="Genomic_DNA"/>
</dbReference>
<dbReference type="GeneID" id="19159373"/>
<comment type="caution">
    <text evidence="3">The sequence shown here is derived from an EMBL/GenBank/DDBJ whole genome shotgun (WGS) entry which is preliminary data.</text>
</comment>
<feature type="compositionally biased region" description="Acidic residues" evidence="1">
    <location>
        <begin position="154"/>
        <end position="166"/>
    </location>
</feature>
<sequence>MTTRAAFTLLLFASSVLSFVLPIPHAQPPQRVTDSYNNALHKLNPMQQTNNLVCRVSRQSMSCYGGPAVTLQTCQSTCTCENGRISCPSYKYCDDSTMDTFCGGLCQCAGSGSSGYSSPGSSSQGGIAKPKPNRDSVFVMSPHRYSAPSRKQVDDDDDFGDDDDDDDLRKRKMKRTTKRSTDIPMAGASL</sequence>
<dbReference type="HOGENOM" id="CLU_107227_0_0_1"/>
<reference evidence="3 4" key="1">
    <citation type="submission" date="2013-03" db="EMBL/GenBank/DDBJ databases">
        <title>The Genome Sequence of Capronia coronata CBS 617.96.</title>
        <authorList>
            <consortium name="The Broad Institute Genomics Platform"/>
            <person name="Cuomo C."/>
            <person name="de Hoog S."/>
            <person name="Gorbushina A."/>
            <person name="Walker B."/>
            <person name="Young S.K."/>
            <person name="Zeng Q."/>
            <person name="Gargeya S."/>
            <person name="Fitzgerald M."/>
            <person name="Haas B."/>
            <person name="Abouelleil A."/>
            <person name="Allen A.W."/>
            <person name="Alvarado L."/>
            <person name="Arachchi H.M."/>
            <person name="Berlin A.M."/>
            <person name="Chapman S.B."/>
            <person name="Gainer-Dewar J."/>
            <person name="Goldberg J."/>
            <person name="Griggs A."/>
            <person name="Gujja S."/>
            <person name="Hansen M."/>
            <person name="Howarth C."/>
            <person name="Imamovic A."/>
            <person name="Ireland A."/>
            <person name="Larimer J."/>
            <person name="McCowan C."/>
            <person name="Murphy C."/>
            <person name="Pearson M."/>
            <person name="Poon T.W."/>
            <person name="Priest M."/>
            <person name="Roberts A."/>
            <person name="Saif S."/>
            <person name="Shea T."/>
            <person name="Sisk P."/>
            <person name="Sykes S."/>
            <person name="Wortman J."/>
            <person name="Nusbaum C."/>
            <person name="Birren B."/>
        </authorList>
    </citation>
    <scope>NUCLEOTIDE SEQUENCE [LARGE SCALE GENOMIC DNA]</scope>
    <source>
        <strain evidence="3 4">CBS 617.96</strain>
    </source>
</reference>
<protein>
    <submittedName>
        <fullName evidence="3">Uncharacterized protein</fullName>
    </submittedName>
</protein>
<dbReference type="OrthoDB" id="10440602at2759"/>
<evidence type="ECO:0000256" key="2">
    <source>
        <dbReference type="SAM" id="SignalP"/>
    </source>
</evidence>
<accession>W9YP09</accession>
<feature type="chain" id="PRO_5004932895" evidence="2">
    <location>
        <begin position="19"/>
        <end position="190"/>
    </location>
</feature>
<keyword evidence="2" id="KW-0732">Signal</keyword>
<organism evidence="3 4">
    <name type="scientific">Capronia coronata CBS 617.96</name>
    <dbReference type="NCBI Taxonomy" id="1182541"/>
    <lineage>
        <taxon>Eukaryota</taxon>
        <taxon>Fungi</taxon>
        <taxon>Dikarya</taxon>
        <taxon>Ascomycota</taxon>
        <taxon>Pezizomycotina</taxon>
        <taxon>Eurotiomycetes</taxon>
        <taxon>Chaetothyriomycetidae</taxon>
        <taxon>Chaetothyriales</taxon>
        <taxon>Herpotrichiellaceae</taxon>
        <taxon>Capronia</taxon>
    </lineage>
</organism>
<evidence type="ECO:0000313" key="4">
    <source>
        <dbReference type="Proteomes" id="UP000019484"/>
    </source>
</evidence>
<feature type="compositionally biased region" description="Low complexity" evidence="1">
    <location>
        <begin position="117"/>
        <end position="126"/>
    </location>
</feature>
<dbReference type="Proteomes" id="UP000019484">
    <property type="component" value="Unassembled WGS sequence"/>
</dbReference>
<feature type="region of interest" description="Disordered" evidence="1">
    <location>
        <begin position="117"/>
        <end position="190"/>
    </location>
</feature>
<keyword evidence="4" id="KW-1185">Reference proteome</keyword>
<dbReference type="RefSeq" id="XP_007723574.1">
    <property type="nucleotide sequence ID" value="XM_007725384.1"/>
</dbReference>